<evidence type="ECO:0000313" key="2">
    <source>
        <dbReference type="EMBL" id="GHA60757.1"/>
    </source>
</evidence>
<feature type="compositionally biased region" description="Pro residues" evidence="1">
    <location>
        <begin position="1"/>
        <end position="18"/>
    </location>
</feature>
<accession>A0ABQ3D6X7</accession>
<sequence>MPFAPVPGAPTGPAPPRTLPTQAATGTILAATTATGVRRPARHTARRPGPAPRPALVRFTPVPGAPTGPAPPRTLPTQAATGTVLAATGVRRPARRATRRPGPAPHAPVPDRWFRGREPLRAAPRYPARHVAVTIDSARLATLGQ</sequence>
<gene>
    <name evidence="2" type="ORF">GCM10010345_76240</name>
</gene>
<dbReference type="Proteomes" id="UP000653644">
    <property type="component" value="Unassembled WGS sequence"/>
</dbReference>
<feature type="compositionally biased region" description="Pro residues" evidence="1">
    <location>
        <begin position="63"/>
        <end position="74"/>
    </location>
</feature>
<comment type="caution">
    <text evidence="2">The sequence shown here is derived from an EMBL/GenBank/DDBJ whole genome shotgun (WGS) entry which is preliminary data.</text>
</comment>
<feature type="compositionally biased region" description="Low complexity" evidence="1">
    <location>
        <begin position="75"/>
        <end position="91"/>
    </location>
</feature>
<proteinExistence type="predicted"/>
<keyword evidence="3" id="KW-1185">Reference proteome</keyword>
<reference evidence="3" key="1">
    <citation type="journal article" date="2019" name="Int. J. Syst. Evol. Microbiol.">
        <title>The Global Catalogue of Microorganisms (GCM) 10K type strain sequencing project: providing services to taxonomists for standard genome sequencing and annotation.</title>
        <authorList>
            <consortium name="The Broad Institute Genomics Platform"/>
            <consortium name="The Broad Institute Genome Sequencing Center for Infectious Disease"/>
            <person name="Wu L."/>
            <person name="Ma J."/>
        </authorList>
    </citation>
    <scope>NUCLEOTIDE SEQUENCE [LARGE SCALE GENOMIC DNA]</scope>
    <source>
        <strain evidence="3">JCM 4733</strain>
    </source>
</reference>
<feature type="region of interest" description="Disordered" evidence="1">
    <location>
        <begin position="1"/>
        <end position="116"/>
    </location>
</feature>
<protein>
    <submittedName>
        <fullName evidence="2">Uncharacterized protein</fullName>
    </submittedName>
</protein>
<evidence type="ECO:0000313" key="3">
    <source>
        <dbReference type="Proteomes" id="UP000653644"/>
    </source>
</evidence>
<organism evidence="2 3">
    <name type="scientific">Streptomyces canarius</name>
    <dbReference type="NCBI Taxonomy" id="285453"/>
    <lineage>
        <taxon>Bacteria</taxon>
        <taxon>Bacillati</taxon>
        <taxon>Actinomycetota</taxon>
        <taxon>Actinomycetes</taxon>
        <taxon>Kitasatosporales</taxon>
        <taxon>Streptomycetaceae</taxon>
        <taxon>Streptomyces</taxon>
    </lineage>
</organism>
<name>A0ABQ3D6X7_9ACTN</name>
<dbReference type="EMBL" id="BMVN01000043">
    <property type="protein sequence ID" value="GHA60757.1"/>
    <property type="molecule type" value="Genomic_DNA"/>
</dbReference>
<evidence type="ECO:0000256" key="1">
    <source>
        <dbReference type="SAM" id="MobiDB-lite"/>
    </source>
</evidence>
<feature type="compositionally biased region" description="Low complexity" evidence="1">
    <location>
        <begin position="19"/>
        <end position="35"/>
    </location>
</feature>